<dbReference type="InterPro" id="IPR007066">
    <property type="entry name" value="RNA_pol_Rpb1_3"/>
</dbReference>
<keyword evidence="7" id="KW-0862">Zinc</keyword>
<comment type="similarity">
    <text evidence="7">Belongs to the RNA polymerase beta' chain family. RpoC1 subfamily.</text>
</comment>
<protein>
    <recommendedName>
        <fullName evidence="7">DNA-directed RNA polymerase subunit gamma</fullName>
        <shortName evidence="7">RNAP subunit gamma</shortName>
        <ecNumber evidence="7">2.7.7.6</ecNumber>
    </recommendedName>
    <alternativeName>
        <fullName evidence="7">RNA polymerase subunit gamma</fullName>
    </alternativeName>
    <alternativeName>
        <fullName evidence="7">Transcriptase subunit gamma</fullName>
    </alternativeName>
</protein>
<gene>
    <name evidence="7 10" type="primary">rpoC1</name>
</gene>
<comment type="cofactor">
    <cofactor evidence="7">
        <name>Zn(2+)</name>
        <dbReference type="ChEBI" id="CHEBI:29105"/>
    </cofactor>
    <text evidence="7">Binds 1 Zn(2+) ion per subunit.</text>
</comment>
<feature type="binding site" evidence="7">
    <location>
        <position position="70"/>
    </location>
    <ligand>
        <name>Zn(2+)</name>
        <dbReference type="ChEBI" id="CHEBI:29105"/>
    </ligand>
</feature>
<name>A0A8F8X7N5_9STRA</name>
<feature type="binding site" evidence="7">
    <location>
        <position position="555"/>
    </location>
    <ligand>
        <name>Mg(2+)</name>
        <dbReference type="ChEBI" id="CHEBI:18420"/>
    </ligand>
</feature>
<comment type="function">
    <text evidence="1 7 8">DNA-dependent RNA polymerase catalyzes the transcription of DNA into RNA using the four ribonucleoside triphosphates as substrates.</text>
</comment>
<dbReference type="Gene3D" id="1.10.274.100">
    <property type="entry name" value="RNA polymerase Rpb1, domain 3"/>
    <property type="match status" value="1"/>
</dbReference>
<dbReference type="Pfam" id="PF04983">
    <property type="entry name" value="RNA_pol_Rpb1_3"/>
    <property type="match status" value="1"/>
</dbReference>
<dbReference type="EMBL" id="MZ365055">
    <property type="protein sequence ID" value="QYB19264.1"/>
    <property type="molecule type" value="Genomic_DNA"/>
</dbReference>
<comment type="cofactor">
    <cofactor evidence="7">
        <name>Mg(2+)</name>
        <dbReference type="ChEBI" id="CHEBI:18420"/>
    </cofactor>
    <text evidence="7">Binds 1 Mg(2+) ion per subunit.</text>
</comment>
<keyword evidence="3 7" id="KW-0808">Transferase</keyword>
<dbReference type="GO" id="GO:0003899">
    <property type="term" value="F:DNA-directed RNA polymerase activity"/>
    <property type="evidence" value="ECO:0007669"/>
    <property type="project" value="UniProtKB-UniRule"/>
</dbReference>
<feature type="binding site" evidence="7">
    <location>
        <position position="85"/>
    </location>
    <ligand>
        <name>Zn(2+)</name>
        <dbReference type="ChEBI" id="CHEBI:29105"/>
    </ligand>
</feature>
<dbReference type="AlphaFoldDB" id="A0A8F8X7N5"/>
<dbReference type="Gene3D" id="1.10.40.90">
    <property type="match status" value="1"/>
</dbReference>
<dbReference type="PANTHER" id="PTHR19376">
    <property type="entry name" value="DNA-DIRECTED RNA POLYMERASE"/>
    <property type="match status" value="1"/>
</dbReference>
<dbReference type="HAMAP" id="MF_01323">
    <property type="entry name" value="RNApol_bact_RpoC1"/>
    <property type="match status" value="1"/>
</dbReference>
<dbReference type="InterPro" id="IPR045867">
    <property type="entry name" value="DNA-dir_RpoC_beta_prime"/>
</dbReference>
<dbReference type="GO" id="GO:0003677">
    <property type="term" value="F:DNA binding"/>
    <property type="evidence" value="ECO:0007669"/>
    <property type="project" value="UniProtKB-UniRule"/>
</dbReference>
<evidence type="ECO:0000256" key="7">
    <source>
        <dbReference type="HAMAP-Rule" id="MF_01323"/>
    </source>
</evidence>
<accession>A0A8F8X7N5</accession>
<evidence type="ECO:0000256" key="4">
    <source>
        <dbReference type="ARBA" id="ARBA00022695"/>
    </source>
</evidence>
<keyword evidence="7" id="KW-0460">Magnesium</keyword>
<evidence type="ECO:0000256" key="8">
    <source>
        <dbReference type="RuleBase" id="RU004279"/>
    </source>
</evidence>
<dbReference type="Gene3D" id="4.10.860.120">
    <property type="entry name" value="RNA polymerase II, clamp domain"/>
    <property type="match status" value="1"/>
</dbReference>
<keyword evidence="5 7" id="KW-0804">Transcription</keyword>
<dbReference type="InterPro" id="IPR034678">
    <property type="entry name" value="RNApol_RpoC1"/>
</dbReference>
<geneLocation type="plastid" evidence="10"/>
<dbReference type="InterPro" id="IPR044893">
    <property type="entry name" value="RNA_pol_Rpb1_clamp_domain"/>
</dbReference>
<evidence type="ECO:0000256" key="5">
    <source>
        <dbReference type="ARBA" id="ARBA00023163"/>
    </source>
</evidence>
<comment type="catalytic activity">
    <reaction evidence="6 7 8">
        <text>RNA(n) + a ribonucleoside 5'-triphosphate = RNA(n+1) + diphosphate</text>
        <dbReference type="Rhea" id="RHEA:21248"/>
        <dbReference type="Rhea" id="RHEA-COMP:14527"/>
        <dbReference type="Rhea" id="RHEA-COMP:17342"/>
        <dbReference type="ChEBI" id="CHEBI:33019"/>
        <dbReference type="ChEBI" id="CHEBI:61557"/>
        <dbReference type="ChEBI" id="CHEBI:140395"/>
        <dbReference type="EC" id="2.7.7.6"/>
    </reaction>
</comment>
<dbReference type="InterPro" id="IPR006592">
    <property type="entry name" value="RNA_pol_N"/>
</dbReference>
<feature type="binding site" evidence="7">
    <location>
        <position position="559"/>
    </location>
    <ligand>
        <name>Mg(2+)</name>
        <dbReference type="ChEBI" id="CHEBI:18420"/>
    </ligand>
</feature>
<dbReference type="Pfam" id="PF00623">
    <property type="entry name" value="RNA_pol_Rpb1_2"/>
    <property type="match status" value="1"/>
</dbReference>
<dbReference type="InterPro" id="IPR000722">
    <property type="entry name" value="RNA_pol_asu"/>
</dbReference>
<sequence>MVKYHKKFDYIKIKLASPFRILQWASRKLPNGQFIGEVRRSDTINYRTFKPEMNGLFCERIFGPDKNLECACGKYKHINYNGLICERCGVELTESRVRRHRMGYIKLIYPIIHVWYINSRPNFLALILEVEEHEKKFYTNYSNSIQCEKDYLLFYKNDKKKQKFEFPCKGLKLTTATLMDLWDERIKRIKLASIAYFIAEDEISFYGIHWDLQQYRKSRQLGYTNYPVKPFPKTDNVPKYLLKATPSFLIGTTLIKKELEKIDLQLEIFKMRCFSIICTKILNKEKPIYNKSISIWIRKWEQKRIIKMRRQAIKRIRVLENLVGTGSSPLWMIFRFLPVIPPALRPMIQLEGGQFATSDLNELYRRIITRNNRLLRLLEIDAPQLIIRNEKRLLQEAVDTLIDNGKRGKIALSANNRPLKSLSDIIKGKYGRFRQNLLGKRVDYSGRSVIVVGPSLKLNQCGLPYEMVIELFQPFIIRELINQGLATNMKIAKSLIREAKSIIELVLKKVLRQHPIFLNRAPTLHRLGIQAFEPILVEGKAIKLHPLVCSAFNADFDGDQMAVHIPLSLEAQTECYILMLAPYNFLSPANGEPIIVPSQDMVLGCYYLTVNNIKRLLGSSHYFSNLNDVILAYQQNKIEIHSIIWVRRKNENLIINDLMKKLILKDETIIEYYKNHQIRKTKNDEIIVHYFRTTTGRIIFNYIIEKTLNIL</sequence>
<dbReference type="GO" id="GO:0006351">
    <property type="term" value="P:DNA-templated transcription"/>
    <property type="evidence" value="ECO:0007669"/>
    <property type="project" value="UniProtKB-UniRule"/>
</dbReference>
<proteinExistence type="inferred from homology"/>
<dbReference type="Pfam" id="PF04997">
    <property type="entry name" value="RNA_pol_Rpb1_1"/>
    <property type="match status" value="1"/>
</dbReference>
<evidence type="ECO:0000256" key="6">
    <source>
        <dbReference type="ARBA" id="ARBA00048552"/>
    </source>
</evidence>
<dbReference type="GO" id="GO:0000287">
    <property type="term" value="F:magnesium ion binding"/>
    <property type="evidence" value="ECO:0007669"/>
    <property type="project" value="UniProtKB-UniRule"/>
</dbReference>
<feature type="binding site" evidence="7">
    <location>
        <position position="557"/>
    </location>
    <ligand>
        <name>Mg(2+)</name>
        <dbReference type="ChEBI" id="CHEBI:18420"/>
    </ligand>
</feature>
<dbReference type="InterPro" id="IPR007080">
    <property type="entry name" value="RNA_pol_Rpb1_1"/>
</dbReference>
<keyword evidence="2 7" id="KW-0240">DNA-directed RNA polymerase</keyword>
<keyword evidence="10" id="KW-0934">Plastid</keyword>
<dbReference type="Gene3D" id="2.40.40.20">
    <property type="match status" value="1"/>
</dbReference>
<dbReference type="InterPro" id="IPR042102">
    <property type="entry name" value="RNA_pol_Rpb1_3_sf"/>
</dbReference>
<dbReference type="GO" id="GO:0008270">
    <property type="term" value="F:zinc ion binding"/>
    <property type="evidence" value="ECO:0007669"/>
    <property type="project" value="UniProtKB-UniRule"/>
</dbReference>
<feature type="binding site" evidence="7">
    <location>
        <position position="72"/>
    </location>
    <ligand>
        <name>Zn(2+)</name>
        <dbReference type="ChEBI" id="CHEBI:29105"/>
    </ligand>
</feature>
<evidence type="ECO:0000256" key="2">
    <source>
        <dbReference type="ARBA" id="ARBA00022478"/>
    </source>
</evidence>
<dbReference type="SMART" id="SM00663">
    <property type="entry name" value="RPOLA_N"/>
    <property type="match status" value="1"/>
</dbReference>
<evidence type="ECO:0000259" key="9">
    <source>
        <dbReference type="SMART" id="SM00663"/>
    </source>
</evidence>
<dbReference type="PANTHER" id="PTHR19376:SF54">
    <property type="entry name" value="DNA-DIRECTED RNA POLYMERASE SUBUNIT BETA"/>
    <property type="match status" value="1"/>
</dbReference>
<feature type="binding site" evidence="7">
    <location>
        <position position="88"/>
    </location>
    <ligand>
        <name>Zn(2+)</name>
        <dbReference type="ChEBI" id="CHEBI:29105"/>
    </ligand>
</feature>
<dbReference type="GO" id="GO:0000428">
    <property type="term" value="C:DNA-directed RNA polymerase complex"/>
    <property type="evidence" value="ECO:0007669"/>
    <property type="project" value="UniProtKB-KW"/>
</dbReference>
<evidence type="ECO:0000256" key="3">
    <source>
        <dbReference type="ARBA" id="ARBA00022679"/>
    </source>
</evidence>
<evidence type="ECO:0000256" key="1">
    <source>
        <dbReference type="ARBA" id="ARBA00004026"/>
    </source>
</evidence>
<feature type="domain" description="RNA polymerase N-terminal" evidence="9">
    <location>
        <begin position="330"/>
        <end position="609"/>
    </location>
</feature>
<dbReference type="SUPFAM" id="SSF64484">
    <property type="entry name" value="beta and beta-prime subunits of DNA dependent RNA-polymerase"/>
    <property type="match status" value="1"/>
</dbReference>
<reference evidence="10" key="1">
    <citation type="journal article" date="2021" name="Int. J. Mol. Sci.">
        <title>Extreme Enlargement of the Inverted Repeat Region in the Plastid Genomes of Diatoms from the Genus Climaconeis.</title>
        <authorList>
            <person name="Gastineau R."/>
            <person name="Davidovich N.A."/>
            <person name="Davidovich O.I."/>
            <person name="Lemieux C."/>
            <person name="Turmel M."/>
            <person name="Wrobel R.J."/>
            <person name="Witkowski A."/>
        </authorList>
    </citation>
    <scope>NUCLEOTIDE SEQUENCE</scope>
    <source>
        <strain evidence="10">SZCZ1889</strain>
    </source>
</reference>
<keyword evidence="7" id="KW-0479">Metal-binding</keyword>
<evidence type="ECO:0000313" key="10">
    <source>
        <dbReference type="EMBL" id="QYB19264.1"/>
    </source>
</evidence>
<organism evidence="10">
    <name type="scientific">Climaconeis cf. scalaris</name>
    <dbReference type="NCBI Taxonomy" id="2846828"/>
    <lineage>
        <taxon>Eukaryota</taxon>
        <taxon>Sar</taxon>
        <taxon>Stramenopiles</taxon>
        <taxon>Ochrophyta</taxon>
        <taxon>Bacillariophyta</taxon>
        <taxon>Bacillariophyceae</taxon>
        <taxon>Bacillariophycidae</taxon>
        <taxon>Naviculales</taxon>
        <taxon>Berkeleyaceae</taxon>
        <taxon>Climaconeis</taxon>
    </lineage>
</organism>
<dbReference type="EC" id="2.7.7.6" evidence="7"/>
<keyword evidence="4 7" id="KW-0548">Nucleotidyltransferase</keyword>